<organism evidence="7 8">
    <name type="scientific">Solimonas fluminis</name>
    <dbReference type="NCBI Taxonomy" id="2086571"/>
    <lineage>
        <taxon>Bacteria</taxon>
        <taxon>Pseudomonadati</taxon>
        <taxon>Pseudomonadota</taxon>
        <taxon>Gammaproteobacteria</taxon>
        <taxon>Nevskiales</taxon>
        <taxon>Nevskiaceae</taxon>
        <taxon>Solimonas</taxon>
    </lineage>
</organism>
<feature type="domain" description="Pyrrolo-quinoline quinone repeat" evidence="6">
    <location>
        <begin position="24"/>
        <end position="614"/>
    </location>
</feature>
<dbReference type="SMART" id="SM00564">
    <property type="entry name" value="PQQ"/>
    <property type="match status" value="6"/>
</dbReference>
<dbReference type="SUPFAM" id="SSF50998">
    <property type="entry name" value="Quinoprotein alcohol dehydrogenase-like"/>
    <property type="match status" value="1"/>
</dbReference>
<accession>A0A2S5TLQ2</accession>
<dbReference type="RefSeq" id="WP_104228663.1">
    <property type="nucleotide sequence ID" value="NZ_PSNW01000001.1"/>
</dbReference>
<dbReference type="Gene3D" id="2.140.10.10">
    <property type="entry name" value="Quinoprotein alcohol dehydrogenase-like superfamily"/>
    <property type="match status" value="1"/>
</dbReference>
<protein>
    <recommendedName>
        <fullName evidence="6">Pyrrolo-quinoline quinone repeat domain-containing protein</fullName>
    </recommendedName>
</protein>
<evidence type="ECO:0000259" key="6">
    <source>
        <dbReference type="Pfam" id="PF01011"/>
    </source>
</evidence>
<comment type="caution">
    <text evidence="7">The sequence shown here is derived from an EMBL/GenBank/DDBJ whole genome shotgun (WGS) entry which is preliminary data.</text>
</comment>
<comment type="similarity">
    <text evidence="2">Belongs to the bacterial PQQ dehydrogenase family.</text>
</comment>
<dbReference type="CDD" id="cd10280">
    <property type="entry name" value="PQQ_mGDH"/>
    <property type="match status" value="1"/>
</dbReference>
<dbReference type="InterPro" id="IPR002372">
    <property type="entry name" value="PQQ_rpt_dom"/>
</dbReference>
<proteinExistence type="inferred from homology"/>
<evidence type="ECO:0000256" key="2">
    <source>
        <dbReference type="ARBA" id="ARBA00008156"/>
    </source>
</evidence>
<reference evidence="7 8" key="1">
    <citation type="submission" date="2018-02" db="EMBL/GenBank/DDBJ databases">
        <title>Genome sequencing of Solimonas sp. HR-BB.</title>
        <authorList>
            <person name="Lee Y."/>
            <person name="Jeon C.O."/>
        </authorList>
    </citation>
    <scope>NUCLEOTIDE SEQUENCE [LARGE SCALE GENOMIC DNA]</scope>
    <source>
        <strain evidence="7 8">HR-BB</strain>
    </source>
</reference>
<evidence type="ECO:0000256" key="5">
    <source>
        <dbReference type="SAM" id="SignalP"/>
    </source>
</evidence>
<dbReference type="InterPro" id="IPR017511">
    <property type="entry name" value="PQQ_mDH"/>
</dbReference>
<dbReference type="PANTHER" id="PTHR32303">
    <property type="entry name" value="QUINOPROTEIN ALCOHOL DEHYDROGENASE (CYTOCHROME C)"/>
    <property type="match status" value="1"/>
</dbReference>
<dbReference type="Proteomes" id="UP000238220">
    <property type="component" value="Unassembled WGS sequence"/>
</dbReference>
<dbReference type="OrthoDB" id="9794322at2"/>
<dbReference type="EMBL" id="PSNW01000001">
    <property type="protein sequence ID" value="PPE75698.1"/>
    <property type="molecule type" value="Genomic_DNA"/>
</dbReference>
<dbReference type="InterPro" id="IPR011047">
    <property type="entry name" value="Quinoprotein_ADH-like_sf"/>
</dbReference>
<evidence type="ECO:0000256" key="4">
    <source>
        <dbReference type="SAM" id="MobiDB-lite"/>
    </source>
</evidence>
<feature type="signal peptide" evidence="5">
    <location>
        <begin position="1"/>
        <end position="17"/>
    </location>
</feature>
<feature type="chain" id="PRO_5015708506" description="Pyrrolo-quinoline quinone repeat domain-containing protein" evidence="5">
    <location>
        <begin position="18"/>
        <end position="639"/>
    </location>
</feature>
<dbReference type="GO" id="GO:0016020">
    <property type="term" value="C:membrane"/>
    <property type="evidence" value="ECO:0007669"/>
    <property type="project" value="InterPro"/>
</dbReference>
<dbReference type="PANTHER" id="PTHR32303:SF4">
    <property type="entry name" value="QUINOPROTEIN GLUCOSE DEHYDROGENASE"/>
    <property type="match status" value="1"/>
</dbReference>
<evidence type="ECO:0000256" key="1">
    <source>
        <dbReference type="ARBA" id="ARBA00001931"/>
    </source>
</evidence>
<keyword evidence="3" id="KW-0560">Oxidoreductase</keyword>
<keyword evidence="8" id="KW-1185">Reference proteome</keyword>
<dbReference type="GO" id="GO:0008876">
    <property type="term" value="F:quinoprotein glucose dehydrogenase activity"/>
    <property type="evidence" value="ECO:0007669"/>
    <property type="project" value="TreeGrafter"/>
</dbReference>
<dbReference type="Pfam" id="PF01011">
    <property type="entry name" value="PQQ"/>
    <property type="match status" value="1"/>
</dbReference>
<dbReference type="GO" id="GO:0048038">
    <property type="term" value="F:quinone binding"/>
    <property type="evidence" value="ECO:0007669"/>
    <property type="project" value="InterPro"/>
</dbReference>
<dbReference type="InterPro" id="IPR018391">
    <property type="entry name" value="PQQ_b-propeller_rpt"/>
</dbReference>
<evidence type="ECO:0000313" key="8">
    <source>
        <dbReference type="Proteomes" id="UP000238220"/>
    </source>
</evidence>
<name>A0A2S5TLQ2_9GAMM</name>
<evidence type="ECO:0000313" key="7">
    <source>
        <dbReference type="EMBL" id="PPE75698.1"/>
    </source>
</evidence>
<sequence length="639" mass="68821">MNLRAVLLFLLPVAALAADPSSQWPYVGGDAGGQRWSPLADIRKDNVGRLKPAWTFHHGDFSQGNDQHGATAFQATPLLVDGTLYFCTPYNRVIALDAASGRQKWRFDPKVKLDGVYAPTCRGVAYWRDAQPRSGAACAERIYTGTVDARLIAMDARSGRRCEDFGVKGEVNLLQGLGKVGLAEYYMTSPPQVVGDRVVTGAFVKDGQRITAPGGALRAFDARTGELKWVWDPVPPGVPAVTAEQVKQGGTLTPGTPNVWALMSADPENGLLFAPTGNAAPDHYGGAERHGLDYFASSIVALEADTGALRWRFQTVHHDVWDYDVAAQPVLFTARVGGKPVPALVAATKLGFVFVLNRLTGEPLFPVEERKVPASTLPGEKTSPTQPFPTRPAPLHPLKLTRDDLWGLTFWDRGKCQQAFDALDYQGVFTPPSLRGSLQYPGLGGGINWGSVSVDPLRNRLLVNLQAAPFTIQAVPRKDYRGATGATDLVGMHPQEGTPYVTVRAPFLSPLKTPCIAPPWGRLVAIDLDSGNKLWDRPLGNLHGMAPFGDRWELGTPNSGSSLQTAGGIAFIAAAMDQYLRAFDMDSGNELWRHELPFAAHAAPMTYKAGGRQYLVIGAGGHGALGTRTGDAIVAFTLQ</sequence>
<dbReference type="AlphaFoldDB" id="A0A2S5TLQ2"/>
<comment type="cofactor">
    <cofactor evidence="1">
        <name>pyrroloquinoline quinone</name>
        <dbReference type="ChEBI" id="CHEBI:58442"/>
    </cofactor>
</comment>
<feature type="region of interest" description="Disordered" evidence="4">
    <location>
        <begin position="375"/>
        <end position="394"/>
    </location>
</feature>
<keyword evidence="5" id="KW-0732">Signal</keyword>
<evidence type="ECO:0000256" key="3">
    <source>
        <dbReference type="ARBA" id="ARBA00023002"/>
    </source>
</evidence>
<gene>
    <name evidence="7" type="ORF">C3942_02055</name>
</gene>